<sequence length="60" mass="6204">MSSVKHTLFLATFAIFVLVAIMIVNRVDGFHVRPASGTAVAMSAAGAAATPTEPAPVVRH</sequence>
<dbReference type="Proteomes" id="UP000282971">
    <property type="component" value="Unassembled WGS sequence"/>
</dbReference>
<feature type="transmembrane region" description="Helical" evidence="1">
    <location>
        <begin position="6"/>
        <end position="24"/>
    </location>
</feature>
<evidence type="ECO:0000313" key="2">
    <source>
        <dbReference type="EMBL" id="RVT90469.1"/>
    </source>
</evidence>
<dbReference type="EMBL" id="SACN01000003">
    <property type="protein sequence ID" value="RVT90469.1"/>
    <property type="molecule type" value="Genomic_DNA"/>
</dbReference>
<keyword evidence="1" id="KW-1133">Transmembrane helix</keyword>
<keyword evidence="3" id="KW-1185">Reference proteome</keyword>
<keyword evidence="1" id="KW-0472">Membrane</keyword>
<dbReference type="RefSeq" id="WP_164857360.1">
    <property type="nucleotide sequence ID" value="NZ_SACN01000003.1"/>
</dbReference>
<comment type="caution">
    <text evidence="2">The sequence shown here is derived from an EMBL/GenBank/DDBJ whole genome shotgun (WGS) entry which is preliminary data.</text>
</comment>
<keyword evidence="1" id="KW-0812">Transmembrane</keyword>
<dbReference type="AlphaFoldDB" id="A0A437LYF5"/>
<proteinExistence type="predicted"/>
<reference evidence="2 3" key="1">
    <citation type="submission" date="2019-01" db="EMBL/GenBank/DDBJ databases">
        <authorList>
            <person name="Chen W.-M."/>
        </authorList>
    </citation>
    <scope>NUCLEOTIDE SEQUENCE [LARGE SCALE GENOMIC DNA]</scope>
    <source>
        <strain evidence="2 3">CCP-7</strain>
    </source>
</reference>
<accession>A0A437LYF5</accession>
<name>A0A437LYF5_9SPHN</name>
<protein>
    <submittedName>
        <fullName evidence="2">Uncharacterized protein</fullName>
    </submittedName>
</protein>
<organism evidence="2 3">
    <name type="scientific">Sphingomonas crocodyli</name>
    <dbReference type="NCBI Taxonomy" id="1979270"/>
    <lineage>
        <taxon>Bacteria</taxon>
        <taxon>Pseudomonadati</taxon>
        <taxon>Pseudomonadota</taxon>
        <taxon>Alphaproteobacteria</taxon>
        <taxon>Sphingomonadales</taxon>
        <taxon>Sphingomonadaceae</taxon>
        <taxon>Sphingomonas</taxon>
    </lineage>
</organism>
<evidence type="ECO:0000256" key="1">
    <source>
        <dbReference type="SAM" id="Phobius"/>
    </source>
</evidence>
<gene>
    <name evidence="2" type="ORF">EOD43_19655</name>
</gene>
<evidence type="ECO:0000313" key="3">
    <source>
        <dbReference type="Proteomes" id="UP000282971"/>
    </source>
</evidence>